<dbReference type="InterPro" id="IPR038097">
    <property type="entry name" value="Ribosomal_eL36_sf"/>
</dbReference>
<dbReference type="VEuPathDB" id="MicrosporidiaDB:EHP00_919"/>
<dbReference type="STRING" id="646526.A0A1W0E4T5"/>
<dbReference type="InterPro" id="IPR000509">
    <property type="entry name" value="Ribosomal_eL36"/>
</dbReference>
<keyword evidence="3" id="KW-0687">Ribonucleoprotein</keyword>
<evidence type="ECO:0000313" key="4">
    <source>
        <dbReference type="EMBL" id="OQS54250.1"/>
    </source>
</evidence>
<reference evidence="4 5" key="1">
    <citation type="journal article" date="2017" name="Environ. Microbiol.">
        <title>Decay of the glycolytic pathway and adaptation to intranuclear parasitism within Enterocytozoonidae microsporidia.</title>
        <authorList>
            <person name="Wiredu Boakye D."/>
            <person name="Jaroenlak P."/>
            <person name="Prachumwat A."/>
            <person name="Williams T.A."/>
            <person name="Bateman K.S."/>
            <person name="Itsathitphaisarn O."/>
            <person name="Sritunyalucksana K."/>
            <person name="Paszkiewicz K.H."/>
            <person name="Moore K.A."/>
            <person name="Stentiford G.D."/>
            <person name="Williams B.A."/>
        </authorList>
    </citation>
    <scope>NUCLEOTIDE SEQUENCE [LARGE SCALE GENOMIC DNA]</scope>
    <source>
        <strain evidence="4 5">TH1</strain>
    </source>
</reference>
<dbReference type="GO" id="GO:0005840">
    <property type="term" value="C:ribosome"/>
    <property type="evidence" value="ECO:0007669"/>
    <property type="project" value="UniProtKB-KW"/>
</dbReference>
<comment type="similarity">
    <text evidence="1">Belongs to the eukaryotic ribosomal protein eL36 family.</text>
</comment>
<dbReference type="EMBL" id="MNPJ01000021">
    <property type="protein sequence ID" value="OQS54250.1"/>
    <property type="molecule type" value="Genomic_DNA"/>
</dbReference>
<evidence type="ECO:0000256" key="2">
    <source>
        <dbReference type="ARBA" id="ARBA00022980"/>
    </source>
</evidence>
<dbReference type="Gene3D" id="1.10.10.1760">
    <property type="entry name" value="60S ribosomal protein L36"/>
    <property type="match status" value="1"/>
</dbReference>
<dbReference type="GO" id="GO:0006412">
    <property type="term" value="P:translation"/>
    <property type="evidence" value="ECO:0007669"/>
    <property type="project" value="InterPro"/>
</dbReference>
<dbReference type="Proteomes" id="UP000192758">
    <property type="component" value="Unassembled WGS sequence"/>
</dbReference>
<evidence type="ECO:0000256" key="1">
    <source>
        <dbReference type="ARBA" id="ARBA00006509"/>
    </source>
</evidence>
<evidence type="ECO:0000313" key="5">
    <source>
        <dbReference type="Proteomes" id="UP000192758"/>
    </source>
</evidence>
<dbReference type="GO" id="GO:0003735">
    <property type="term" value="F:structural constituent of ribosome"/>
    <property type="evidence" value="ECO:0007669"/>
    <property type="project" value="InterPro"/>
</dbReference>
<accession>A0A1W0E4T5</accession>
<dbReference type="Pfam" id="PF01158">
    <property type="entry name" value="Ribosomal_L36e"/>
    <property type="match status" value="1"/>
</dbReference>
<dbReference type="OrthoDB" id="9616667at2759"/>
<organism evidence="4 5">
    <name type="scientific">Ecytonucleospora hepatopenaei</name>
    <dbReference type="NCBI Taxonomy" id="646526"/>
    <lineage>
        <taxon>Eukaryota</taxon>
        <taxon>Fungi</taxon>
        <taxon>Fungi incertae sedis</taxon>
        <taxon>Microsporidia</taxon>
        <taxon>Enterocytozoonidae</taxon>
        <taxon>Ecytonucleospora</taxon>
    </lineage>
</organism>
<name>A0A1W0E4T5_9MICR</name>
<sequence length="92" mass="10680">MKKFFKKIRVHHKVTPIKVEKVIKEKTFELSPAQIVAKKVTSEICGLQPYEKKAVEYIKSDNIKKARKFLKIKLGSLSRGEKKLETLIKLAR</sequence>
<proteinExistence type="inferred from homology"/>
<keyword evidence="5" id="KW-1185">Reference proteome</keyword>
<keyword evidence="2" id="KW-0689">Ribosomal protein</keyword>
<dbReference type="AlphaFoldDB" id="A0A1W0E4T5"/>
<protein>
    <submittedName>
        <fullName evidence="4">RPL36</fullName>
    </submittedName>
</protein>
<evidence type="ECO:0000256" key="3">
    <source>
        <dbReference type="ARBA" id="ARBA00023274"/>
    </source>
</evidence>
<gene>
    <name evidence="4" type="primary">RPL36</name>
    <name evidence="4" type="ORF">EHP00_919</name>
</gene>
<comment type="caution">
    <text evidence="4">The sequence shown here is derived from an EMBL/GenBank/DDBJ whole genome shotgun (WGS) entry which is preliminary data.</text>
</comment>
<dbReference type="GO" id="GO:1990904">
    <property type="term" value="C:ribonucleoprotein complex"/>
    <property type="evidence" value="ECO:0007669"/>
    <property type="project" value="UniProtKB-KW"/>
</dbReference>